<evidence type="ECO:0000313" key="6">
    <source>
        <dbReference type="EMBL" id="SCE89302.1"/>
    </source>
</evidence>
<keyword evidence="7" id="KW-1185">Reference proteome</keyword>
<dbReference type="SUPFAM" id="SSF48498">
    <property type="entry name" value="Tetracyclin repressor-like, C-terminal domain"/>
    <property type="match status" value="1"/>
</dbReference>
<dbReference type="InterPro" id="IPR011075">
    <property type="entry name" value="TetR_C"/>
</dbReference>
<evidence type="ECO:0000256" key="2">
    <source>
        <dbReference type="ARBA" id="ARBA00023125"/>
    </source>
</evidence>
<evidence type="ECO:0000259" key="5">
    <source>
        <dbReference type="PROSITE" id="PS50977"/>
    </source>
</evidence>
<protein>
    <submittedName>
        <fullName evidence="6">Transcriptional regulator, TetR family</fullName>
    </submittedName>
</protein>
<dbReference type="Pfam" id="PF16859">
    <property type="entry name" value="TetR_C_11"/>
    <property type="match status" value="1"/>
</dbReference>
<gene>
    <name evidence="6" type="ORF">GA0070618_1724</name>
</gene>
<keyword evidence="1" id="KW-0805">Transcription regulation</keyword>
<organism evidence="6 7">
    <name type="scientific">Micromonospora echinospora</name>
    <name type="common">Micromonospora purpurea</name>
    <dbReference type="NCBI Taxonomy" id="1877"/>
    <lineage>
        <taxon>Bacteria</taxon>
        <taxon>Bacillati</taxon>
        <taxon>Actinomycetota</taxon>
        <taxon>Actinomycetes</taxon>
        <taxon>Micromonosporales</taxon>
        <taxon>Micromonosporaceae</taxon>
        <taxon>Micromonospora</taxon>
    </lineage>
</organism>
<dbReference type="AlphaFoldDB" id="A0A1C4VZ95"/>
<dbReference type="InParanoid" id="A0A1C4VZ95"/>
<evidence type="ECO:0000256" key="1">
    <source>
        <dbReference type="ARBA" id="ARBA00023015"/>
    </source>
</evidence>
<reference evidence="7" key="1">
    <citation type="submission" date="2016-06" db="EMBL/GenBank/DDBJ databases">
        <authorList>
            <person name="Varghese N."/>
            <person name="Submissions Spin"/>
        </authorList>
    </citation>
    <scope>NUCLEOTIDE SEQUENCE [LARGE SCALE GENOMIC DNA]</scope>
    <source>
        <strain evidence="7">DSM 43816</strain>
    </source>
</reference>
<dbReference type="InterPro" id="IPR001647">
    <property type="entry name" value="HTH_TetR"/>
</dbReference>
<dbReference type="PANTHER" id="PTHR30055:SF148">
    <property type="entry name" value="TETR-FAMILY TRANSCRIPTIONAL REGULATOR"/>
    <property type="match status" value="1"/>
</dbReference>
<keyword evidence="3" id="KW-0804">Transcription</keyword>
<dbReference type="GO" id="GO:0003700">
    <property type="term" value="F:DNA-binding transcription factor activity"/>
    <property type="evidence" value="ECO:0007669"/>
    <property type="project" value="TreeGrafter"/>
</dbReference>
<dbReference type="Gene3D" id="1.10.10.60">
    <property type="entry name" value="Homeodomain-like"/>
    <property type="match status" value="1"/>
</dbReference>
<dbReference type="OrthoDB" id="9796019at2"/>
<dbReference type="SUPFAM" id="SSF46689">
    <property type="entry name" value="Homeodomain-like"/>
    <property type="match status" value="1"/>
</dbReference>
<dbReference type="Pfam" id="PF00440">
    <property type="entry name" value="TetR_N"/>
    <property type="match status" value="1"/>
</dbReference>
<name>A0A1C4VZ95_MICEC</name>
<dbReference type="PROSITE" id="PS50977">
    <property type="entry name" value="HTH_TETR_2"/>
    <property type="match status" value="1"/>
</dbReference>
<dbReference type="PRINTS" id="PR00455">
    <property type="entry name" value="HTHTETR"/>
</dbReference>
<accession>A0A1C4VZ95</accession>
<feature type="domain" description="HTH tetR-type" evidence="5">
    <location>
        <begin position="10"/>
        <end position="70"/>
    </location>
</feature>
<keyword evidence="2 4" id="KW-0238">DNA-binding</keyword>
<feature type="DNA-binding region" description="H-T-H motif" evidence="4">
    <location>
        <begin position="33"/>
        <end position="52"/>
    </location>
</feature>
<dbReference type="EMBL" id="LT607413">
    <property type="protein sequence ID" value="SCE89302.1"/>
    <property type="molecule type" value="Genomic_DNA"/>
</dbReference>
<dbReference type="GO" id="GO:0000976">
    <property type="term" value="F:transcription cis-regulatory region binding"/>
    <property type="evidence" value="ECO:0007669"/>
    <property type="project" value="TreeGrafter"/>
</dbReference>
<dbReference type="RefSeq" id="WP_088981171.1">
    <property type="nucleotide sequence ID" value="NZ_LT607413.1"/>
</dbReference>
<dbReference type="Proteomes" id="UP000198253">
    <property type="component" value="Chromosome I"/>
</dbReference>
<sequence>MPPDAARRSDRSRLAILAAARDLVVEVGYPRVSIEAIARRAGVGKQTIYRWWPSKGAVVFDAVRALSEDEAGVITLPDTGDLEADLKTVLRATAVEFTDPTLSALLRALYAEIAVDPELATLYQEKVERPLTEAKLDRLRSAQRAGQFDPDADLALCLDFLYAPFTQRWLSRTGPLDDAYADALVEATLRAFAPTARG</sequence>
<proteinExistence type="predicted"/>
<evidence type="ECO:0000256" key="4">
    <source>
        <dbReference type="PROSITE-ProRule" id="PRU00335"/>
    </source>
</evidence>
<dbReference type="InterPro" id="IPR050109">
    <property type="entry name" value="HTH-type_TetR-like_transc_reg"/>
</dbReference>
<dbReference type="Gene3D" id="1.10.357.10">
    <property type="entry name" value="Tetracycline Repressor, domain 2"/>
    <property type="match status" value="1"/>
</dbReference>
<evidence type="ECO:0000256" key="3">
    <source>
        <dbReference type="ARBA" id="ARBA00023163"/>
    </source>
</evidence>
<dbReference type="InterPro" id="IPR036271">
    <property type="entry name" value="Tet_transcr_reg_TetR-rel_C_sf"/>
</dbReference>
<dbReference type="PANTHER" id="PTHR30055">
    <property type="entry name" value="HTH-TYPE TRANSCRIPTIONAL REGULATOR RUTR"/>
    <property type="match status" value="1"/>
</dbReference>
<dbReference type="InterPro" id="IPR009057">
    <property type="entry name" value="Homeodomain-like_sf"/>
</dbReference>
<evidence type="ECO:0000313" key="7">
    <source>
        <dbReference type="Proteomes" id="UP000198253"/>
    </source>
</evidence>